<comment type="caution">
    <text evidence="16">The sequence shown here is derived from an EMBL/GenBank/DDBJ whole genome shotgun (WGS) entry which is preliminary data.</text>
</comment>
<dbReference type="Gene3D" id="2.60.40.420">
    <property type="entry name" value="Cupredoxins - blue copper proteins"/>
    <property type="match status" value="3"/>
</dbReference>
<dbReference type="CDD" id="cd13875">
    <property type="entry name" value="CuRO_2_LCC_plant"/>
    <property type="match status" value="1"/>
</dbReference>
<evidence type="ECO:0000259" key="14">
    <source>
        <dbReference type="Pfam" id="PF07731"/>
    </source>
</evidence>
<comment type="subcellular location">
    <subcellularLocation>
        <location evidence="2 12">Secreted</location>
        <location evidence="2 12">Extracellular space</location>
        <location evidence="2 12">Apoplast</location>
    </subcellularLocation>
</comment>
<dbReference type="InterPro" id="IPR008972">
    <property type="entry name" value="Cupredoxin"/>
</dbReference>
<evidence type="ECO:0000256" key="9">
    <source>
        <dbReference type="ARBA" id="ARBA00023002"/>
    </source>
</evidence>
<keyword evidence="6 12" id="KW-0964">Secreted</keyword>
<dbReference type="Proteomes" id="UP000886520">
    <property type="component" value="Chromosome 10"/>
</dbReference>
<dbReference type="InterPro" id="IPR011706">
    <property type="entry name" value="Cu-oxidase_C"/>
</dbReference>
<dbReference type="CDD" id="cd13849">
    <property type="entry name" value="CuRO_1_LCC_plant"/>
    <property type="match status" value="1"/>
</dbReference>
<dbReference type="InterPro" id="IPR002355">
    <property type="entry name" value="Cu_oxidase_Cu_BS"/>
</dbReference>
<organism evidence="16 17">
    <name type="scientific">Adiantum capillus-veneris</name>
    <name type="common">Maidenhair fern</name>
    <dbReference type="NCBI Taxonomy" id="13818"/>
    <lineage>
        <taxon>Eukaryota</taxon>
        <taxon>Viridiplantae</taxon>
        <taxon>Streptophyta</taxon>
        <taxon>Embryophyta</taxon>
        <taxon>Tracheophyta</taxon>
        <taxon>Polypodiopsida</taxon>
        <taxon>Polypodiidae</taxon>
        <taxon>Polypodiales</taxon>
        <taxon>Pteridineae</taxon>
        <taxon>Pteridaceae</taxon>
        <taxon>Vittarioideae</taxon>
        <taxon>Adiantum</taxon>
    </lineage>
</organism>
<dbReference type="InterPro" id="IPR011707">
    <property type="entry name" value="Cu-oxidase-like_N"/>
</dbReference>
<dbReference type="NCBIfam" id="TIGR03389">
    <property type="entry name" value="laccase"/>
    <property type="match status" value="1"/>
</dbReference>
<evidence type="ECO:0000259" key="15">
    <source>
        <dbReference type="Pfam" id="PF07732"/>
    </source>
</evidence>
<dbReference type="CDD" id="cd13897">
    <property type="entry name" value="CuRO_3_LCC_plant"/>
    <property type="match status" value="1"/>
</dbReference>
<dbReference type="EMBL" id="JABFUD020000010">
    <property type="protein sequence ID" value="KAI5074458.1"/>
    <property type="molecule type" value="Genomic_DNA"/>
</dbReference>
<evidence type="ECO:0000256" key="11">
    <source>
        <dbReference type="ARBA" id="ARBA00023185"/>
    </source>
</evidence>
<evidence type="ECO:0000256" key="7">
    <source>
        <dbReference type="ARBA" id="ARBA00022723"/>
    </source>
</evidence>
<dbReference type="SUPFAM" id="SSF49503">
    <property type="entry name" value="Cupredoxins"/>
    <property type="match status" value="3"/>
</dbReference>
<dbReference type="InterPro" id="IPR001117">
    <property type="entry name" value="Cu-oxidase_2nd"/>
</dbReference>
<dbReference type="PROSITE" id="PS00080">
    <property type="entry name" value="MULTICOPPER_OXIDASE2"/>
    <property type="match status" value="1"/>
</dbReference>
<feature type="domain" description="Plastocyanin-like" evidence="13">
    <location>
        <begin position="145"/>
        <end position="298"/>
    </location>
</feature>
<dbReference type="PROSITE" id="PS00079">
    <property type="entry name" value="MULTICOPPER_OXIDASE1"/>
    <property type="match status" value="1"/>
</dbReference>
<keyword evidence="5 12" id="KW-0052">Apoplast</keyword>
<protein>
    <recommendedName>
        <fullName evidence="4 12">Laccase</fullName>
        <ecNumber evidence="4 12">1.10.3.2</ecNumber>
    </recommendedName>
    <alternativeName>
        <fullName evidence="12">Benzenediol:oxygen oxidoreductase</fullName>
    </alternativeName>
    <alternativeName>
        <fullName evidence="12">Diphenol oxidase</fullName>
    </alternativeName>
    <alternativeName>
        <fullName evidence="12">Urishiol oxidase</fullName>
    </alternativeName>
</protein>
<evidence type="ECO:0000256" key="4">
    <source>
        <dbReference type="ARBA" id="ARBA00012297"/>
    </source>
</evidence>
<dbReference type="Pfam" id="PF07732">
    <property type="entry name" value="Cu-oxidase_3"/>
    <property type="match status" value="1"/>
</dbReference>
<keyword evidence="17" id="KW-1185">Reference proteome</keyword>
<dbReference type="EC" id="1.10.3.2" evidence="4 12"/>
<comment type="catalytic activity">
    <reaction evidence="1 12">
        <text>4 hydroquinone + O2 = 4 benzosemiquinone + 2 H2O</text>
        <dbReference type="Rhea" id="RHEA:11276"/>
        <dbReference type="ChEBI" id="CHEBI:15377"/>
        <dbReference type="ChEBI" id="CHEBI:15379"/>
        <dbReference type="ChEBI" id="CHEBI:17594"/>
        <dbReference type="ChEBI" id="CHEBI:17977"/>
        <dbReference type="EC" id="1.10.3.2"/>
    </reaction>
</comment>
<dbReference type="PANTHER" id="PTHR11709:SF522">
    <property type="entry name" value="LACCASE-4"/>
    <property type="match status" value="1"/>
</dbReference>
<accession>A0A9D4UUP5</accession>
<evidence type="ECO:0000256" key="1">
    <source>
        <dbReference type="ARBA" id="ARBA00000349"/>
    </source>
</evidence>
<dbReference type="OrthoDB" id="2121828at2759"/>
<comment type="cofactor">
    <cofactor evidence="12">
        <name>Cu cation</name>
        <dbReference type="ChEBI" id="CHEBI:23378"/>
    </cofactor>
    <text evidence="12">Binds 4 Cu cations per monomer.</text>
</comment>
<evidence type="ECO:0000313" key="16">
    <source>
        <dbReference type="EMBL" id="KAI5074458.1"/>
    </source>
</evidence>
<keyword evidence="11 12" id="KW-0439">Lignin degradation</keyword>
<dbReference type="GO" id="GO:0005507">
    <property type="term" value="F:copper ion binding"/>
    <property type="evidence" value="ECO:0007669"/>
    <property type="project" value="InterPro"/>
</dbReference>
<dbReference type="GO" id="GO:0048046">
    <property type="term" value="C:apoplast"/>
    <property type="evidence" value="ECO:0007669"/>
    <property type="project" value="UniProtKB-SubCell"/>
</dbReference>
<dbReference type="InterPro" id="IPR034289">
    <property type="entry name" value="CuRO_3_LCC"/>
</dbReference>
<dbReference type="GO" id="GO:0052716">
    <property type="term" value="F:hydroquinone:oxygen oxidoreductase activity"/>
    <property type="evidence" value="ECO:0007669"/>
    <property type="project" value="UniProtKB-EC"/>
</dbReference>
<keyword evidence="7 12" id="KW-0479">Metal-binding</keyword>
<dbReference type="PANTHER" id="PTHR11709">
    <property type="entry name" value="MULTI-COPPER OXIDASE"/>
    <property type="match status" value="1"/>
</dbReference>
<dbReference type="InterPro" id="IPR017761">
    <property type="entry name" value="Laccase"/>
</dbReference>
<gene>
    <name evidence="16" type="ORF">GOP47_0010419</name>
</gene>
<evidence type="ECO:0000256" key="12">
    <source>
        <dbReference type="RuleBase" id="RU361119"/>
    </source>
</evidence>
<name>A0A9D4UUP5_ADICA</name>
<dbReference type="InterPro" id="IPR045087">
    <property type="entry name" value="Cu-oxidase_fam"/>
</dbReference>
<dbReference type="GO" id="GO:0046274">
    <property type="term" value="P:lignin catabolic process"/>
    <property type="evidence" value="ECO:0007669"/>
    <property type="project" value="UniProtKB-KW"/>
</dbReference>
<feature type="domain" description="Plastocyanin-like" evidence="14">
    <location>
        <begin position="428"/>
        <end position="541"/>
    </location>
</feature>
<comment type="function">
    <text evidence="12">Lignin degradation and detoxification of lignin-derived products.</text>
</comment>
<evidence type="ECO:0000256" key="3">
    <source>
        <dbReference type="ARBA" id="ARBA00010609"/>
    </source>
</evidence>
<proteinExistence type="inferred from homology"/>
<evidence type="ECO:0000256" key="5">
    <source>
        <dbReference type="ARBA" id="ARBA00022523"/>
    </source>
</evidence>
<evidence type="ECO:0000256" key="10">
    <source>
        <dbReference type="ARBA" id="ARBA00023008"/>
    </source>
</evidence>
<dbReference type="Pfam" id="PF07731">
    <property type="entry name" value="Cu-oxidase_2"/>
    <property type="match status" value="1"/>
</dbReference>
<evidence type="ECO:0000256" key="6">
    <source>
        <dbReference type="ARBA" id="ARBA00022525"/>
    </source>
</evidence>
<comment type="similarity">
    <text evidence="3 12">Belongs to the multicopper oxidase family.</text>
</comment>
<dbReference type="InterPro" id="IPR034285">
    <property type="entry name" value="CuRO_2_LCC"/>
</dbReference>
<evidence type="ECO:0000313" key="17">
    <source>
        <dbReference type="Proteomes" id="UP000886520"/>
    </source>
</evidence>
<evidence type="ECO:0000256" key="8">
    <source>
        <dbReference type="ARBA" id="ARBA00022737"/>
    </source>
</evidence>
<evidence type="ECO:0000256" key="2">
    <source>
        <dbReference type="ARBA" id="ARBA00004271"/>
    </source>
</evidence>
<keyword evidence="8 12" id="KW-0677">Repeat</keyword>
<feature type="domain" description="Plastocyanin-like" evidence="15">
    <location>
        <begin position="20"/>
        <end position="133"/>
    </location>
</feature>
<dbReference type="AlphaFoldDB" id="A0A9D4UUP5"/>
<sequence>MALQFSATMADHQRVNFVIDYLNVSRLCHNKSLIAVNGMFPGPTVRVREGDHLIVNITNLVSHNVTIHWHGVRQVLSAWADGVAQITQCPIQTGQSFISEFQIVDQRGTLFWHAHISWLRATLHGAIIIRPRHKTRYPFVKPSHEYTVILGEWWNEDVEDVLAQALQGGRGYSIPDALTINGYPGALYNCSQHLTQVFPVNKGETYMLRLVNAALNFQLYFAVANHTLTVVEADAEYLQPLERDVVVLSPGQTTNVLIKANQPVGNYYMACSVFSPNSNTRNVPFPETAATAILTYNSSLPANISFPELVLPSFPSFDDVVFVANFTKSLKGQSYSKGYYYYSIPTKIDYDLFYTVSYALQPCATCLAQPFPNQRLSASINNQTLVLPQISLLQAYYNHLNNTYEEDFPDFPPYVFNYTGIAASEIAVSTLGTKVKVLEFGKSVQIVFQDTHSLGYESHPIHLHGQNFFIVGEGFGNYNASLHPSTFNLQNPPSRNTVAVPSGGWAAVRFTTTNPGVWFMHCHLDLHTAWGMSMAFIVRNGKGKNETLPPPPSNMPPC</sequence>
<dbReference type="InterPro" id="IPR034288">
    <property type="entry name" value="CuRO_1_LCC"/>
</dbReference>
<evidence type="ECO:0000259" key="13">
    <source>
        <dbReference type="Pfam" id="PF00394"/>
    </source>
</evidence>
<dbReference type="InterPro" id="IPR033138">
    <property type="entry name" value="Cu_oxidase_CS"/>
</dbReference>
<reference evidence="16" key="1">
    <citation type="submission" date="2021-01" db="EMBL/GenBank/DDBJ databases">
        <title>Adiantum capillus-veneris genome.</title>
        <authorList>
            <person name="Fang Y."/>
            <person name="Liao Q."/>
        </authorList>
    </citation>
    <scope>NUCLEOTIDE SEQUENCE</scope>
    <source>
        <strain evidence="16">H3</strain>
        <tissue evidence="16">Leaf</tissue>
    </source>
</reference>
<dbReference type="Pfam" id="PF00394">
    <property type="entry name" value="Cu-oxidase"/>
    <property type="match status" value="1"/>
</dbReference>
<keyword evidence="10 12" id="KW-0186">Copper</keyword>
<keyword evidence="9 12" id="KW-0560">Oxidoreductase</keyword>